<protein>
    <submittedName>
        <fullName evidence="2">Cbb3-type cytochrome c oxidase subunit I</fullName>
    </submittedName>
</protein>
<proteinExistence type="predicted"/>
<evidence type="ECO:0000256" key="1">
    <source>
        <dbReference type="SAM" id="Phobius"/>
    </source>
</evidence>
<keyword evidence="1" id="KW-0812">Transmembrane</keyword>
<sequence length="135" mass="14609">MGATLIKIASIYFVVGVCFGMFMSITHKFEFASVHAHINLVGWVSLALAGLVYSVFPKAADSRLGKFHFWLHNIGLPIMMISLFLLVSGVPNTEPIVAVGGTVTAIAVVLFMLNVILNVHAAKDQTIIHNKTTTL</sequence>
<gene>
    <name evidence="2" type="ORF">OB236_04140</name>
</gene>
<dbReference type="SUPFAM" id="SSF81442">
    <property type="entry name" value="Cytochrome c oxidase subunit I-like"/>
    <property type="match status" value="1"/>
</dbReference>
<dbReference type="Gene3D" id="1.20.210.10">
    <property type="entry name" value="Cytochrome c oxidase-like, subunit I domain"/>
    <property type="match status" value="1"/>
</dbReference>
<name>A0ABT2U9U2_9BACL</name>
<dbReference type="Proteomes" id="UP001652445">
    <property type="component" value="Unassembled WGS sequence"/>
</dbReference>
<keyword evidence="1" id="KW-1133">Transmembrane helix</keyword>
<dbReference type="EMBL" id="JAOQIO010000007">
    <property type="protein sequence ID" value="MCU6791317.1"/>
    <property type="molecule type" value="Genomic_DNA"/>
</dbReference>
<feature type="transmembrane region" description="Helical" evidence="1">
    <location>
        <begin position="68"/>
        <end position="90"/>
    </location>
</feature>
<accession>A0ABT2U9U2</accession>
<dbReference type="InterPro" id="IPR036927">
    <property type="entry name" value="Cyt_c_oxase-like_su1_sf"/>
</dbReference>
<feature type="transmembrane region" description="Helical" evidence="1">
    <location>
        <begin position="96"/>
        <end position="117"/>
    </location>
</feature>
<reference evidence="2 3" key="1">
    <citation type="submission" date="2022-09" db="EMBL/GenBank/DDBJ databases">
        <authorList>
            <person name="Han X.L."/>
            <person name="Wang Q."/>
            <person name="Lu T."/>
        </authorList>
    </citation>
    <scope>NUCLEOTIDE SEQUENCE [LARGE SCALE GENOMIC DNA]</scope>
    <source>
        <strain evidence="2 3">WQ 127069</strain>
    </source>
</reference>
<feature type="transmembrane region" description="Helical" evidence="1">
    <location>
        <begin position="5"/>
        <end position="25"/>
    </location>
</feature>
<keyword evidence="3" id="KW-1185">Reference proteome</keyword>
<evidence type="ECO:0000313" key="2">
    <source>
        <dbReference type="EMBL" id="MCU6791317.1"/>
    </source>
</evidence>
<dbReference type="RefSeq" id="WP_262682896.1">
    <property type="nucleotide sequence ID" value="NZ_JAOQIO010000007.1"/>
</dbReference>
<feature type="transmembrane region" description="Helical" evidence="1">
    <location>
        <begin position="37"/>
        <end position="56"/>
    </location>
</feature>
<comment type="caution">
    <text evidence="2">The sequence shown here is derived from an EMBL/GenBank/DDBJ whole genome shotgun (WGS) entry which is preliminary data.</text>
</comment>
<evidence type="ECO:0000313" key="3">
    <source>
        <dbReference type="Proteomes" id="UP001652445"/>
    </source>
</evidence>
<organism evidence="2 3">
    <name type="scientific">Paenibacillus baimaensis</name>
    <dbReference type="NCBI Taxonomy" id="2982185"/>
    <lineage>
        <taxon>Bacteria</taxon>
        <taxon>Bacillati</taxon>
        <taxon>Bacillota</taxon>
        <taxon>Bacilli</taxon>
        <taxon>Bacillales</taxon>
        <taxon>Paenibacillaceae</taxon>
        <taxon>Paenibacillus</taxon>
    </lineage>
</organism>
<keyword evidence="1" id="KW-0472">Membrane</keyword>